<evidence type="ECO:0000256" key="3">
    <source>
        <dbReference type="ARBA" id="ARBA00022475"/>
    </source>
</evidence>
<dbReference type="SUPFAM" id="SSF103481">
    <property type="entry name" value="Multidrug resistance efflux transporter EmrE"/>
    <property type="match status" value="2"/>
</dbReference>
<feature type="transmembrane region" description="Helical" evidence="7">
    <location>
        <begin position="75"/>
        <end position="94"/>
    </location>
</feature>
<keyword evidence="10" id="KW-1185">Reference proteome</keyword>
<reference evidence="9 10" key="1">
    <citation type="submission" date="2017-12" db="EMBL/GenBank/DDBJ databases">
        <title>Taxonomic description and draft genome of Pradoshia cofamensis Gen. nov., sp. nov., a thermotolerant bacillale isolated from anterior gut of earthworm Eisenia fetida.</title>
        <authorList>
            <person name="Saha T."/>
            <person name="Chakraborty R."/>
        </authorList>
    </citation>
    <scope>NUCLEOTIDE SEQUENCE [LARGE SCALE GENOMIC DNA]</scope>
    <source>
        <strain evidence="9 10">EAG3</strain>
    </source>
</reference>
<feature type="transmembrane region" description="Helical" evidence="7">
    <location>
        <begin position="36"/>
        <end position="54"/>
    </location>
</feature>
<evidence type="ECO:0000313" key="9">
    <source>
        <dbReference type="EMBL" id="PQD95062.1"/>
    </source>
</evidence>
<dbReference type="PANTHER" id="PTHR42920">
    <property type="entry name" value="OS03G0707200 PROTEIN-RELATED"/>
    <property type="match status" value="1"/>
</dbReference>
<proteinExistence type="inferred from homology"/>
<sequence>MAGNRLAANTILLSVAMVWGLTFVLIQDAIVTLPPFAFNGLRFGLAALILWVYLYFNASKPLQLKKLAGQFKYGLILGILLFAGYALQTYGLLYTTSGKSGFITGLSVALVPFLSFFILGQKAKLQSHFGTVLAVAGLYIMAFSDLSSINLGDVLTFICAICFGLQLVYTAKYTSKADTANLVLIQCLTVGLLSGFSSILFEPTISASVFSSPLIIIALLITSLFATVFAFIAQTHYIKYTTPAHVALIFATEPVFAVVGDFAWNGALLGPAAITGSLLILAGMVLAEVPLPRPILVYFTRNKTAEIAEVPVENEPPIQK</sequence>
<comment type="similarity">
    <text evidence="2">Belongs to the EamA transporter family.</text>
</comment>
<keyword evidence="6 7" id="KW-0472">Membrane</keyword>
<feature type="domain" description="EamA" evidence="8">
    <location>
        <begin position="11"/>
        <end position="142"/>
    </location>
</feature>
<evidence type="ECO:0000256" key="7">
    <source>
        <dbReference type="SAM" id="Phobius"/>
    </source>
</evidence>
<dbReference type="RefSeq" id="WP_104849767.1">
    <property type="nucleotide sequence ID" value="NZ_PKOZ01000006.1"/>
</dbReference>
<comment type="subcellular location">
    <subcellularLocation>
        <location evidence="1">Cell membrane</location>
        <topology evidence="1">Multi-pass membrane protein</topology>
    </subcellularLocation>
</comment>
<evidence type="ECO:0000256" key="2">
    <source>
        <dbReference type="ARBA" id="ARBA00007362"/>
    </source>
</evidence>
<evidence type="ECO:0000259" key="8">
    <source>
        <dbReference type="Pfam" id="PF00892"/>
    </source>
</evidence>
<evidence type="ECO:0000256" key="4">
    <source>
        <dbReference type="ARBA" id="ARBA00022692"/>
    </source>
</evidence>
<feature type="transmembrane region" description="Helical" evidence="7">
    <location>
        <begin position="12"/>
        <end position="30"/>
    </location>
</feature>
<keyword evidence="3" id="KW-1003">Cell membrane</keyword>
<dbReference type="InterPro" id="IPR051258">
    <property type="entry name" value="Diverse_Substrate_Transporter"/>
</dbReference>
<dbReference type="EMBL" id="PKOZ01000006">
    <property type="protein sequence ID" value="PQD95062.1"/>
    <property type="molecule type" value="Genomic_DNA"/>
</dbReference>
<accession>A0A2S7MZ15</accession>
<evidence type="ECO:0000313" key="10">
    <source>
        <dbReference type="Proteomes" id="UP000239663"/>
    </source>
</evidence>
<evidence type="ECO:0000256" key="5">
    <source>
        <dbReference type="ARBA" id="ARBA00022989"/>
    </source>
</evidence>
<protein>
    <submittedName>
        <fullName evidence="9">EamA family transporter</fullName>
    </submittedName>
</protein>
<keyword evidence="5 7" id="KW-1133">Transmembrane helix</keyword>
<keyword evidence="4 7" id="KW-0812">Transmembrane</keyword>
<feature type="transmembrane region" description="Helical" evidence="7">
    <location>
        <begin position="245"/>
        <end position="264"/>
    </location>
</feature>
<feature type="transmembrane region" description="Helical" evidence="7">
    <location>
        <begin position="213"/>
        <end position="233"/>
    </location>
</feature>
<dbReference type="AlphaFoldDB" id="A0A2S7MZ15"/>
<dbReference type="Proteomes" id="UP000239663">
    <property type="component" value="Unassembled WGS sequence"/>
</dbReference>
<dbReference type="InterPro" id="IPR037185">
    <property type="entry name" value="EmrE-like"/>
</dbReference>
<feature type="domain" description="EamA" evidence="8">
    <location>
        <begin position="151"/>
        <end position="286"/>
    </location>
</feature>
<comment type="caution">
    <text evidence="9">The sequence shown here is derived from an EMBL/GenBank/DDBJ whole genome shotgun (WGS) entry which is preliminary data.</text>
</comment>
<dbReference type="GO" id="GO:0005886">
    <property type="term" value="C:plasma membrane"/>
    <property type="evidence" value="ECO:0007669"/>
    <property type="project" value="UniProtKB-SubCell"/>
</dbReference>
<evidence type="ECO:0000256" key="6">
    <source>
        <dbReference type="ARBA" id="ARBA00023136"/>
    </source>
</evidence>
<feature type="transmembrane region" description="Helical" evidence="7">
    <location>
        <begin position="270"/>
        <end position="291"/>
    </location>
</feature>
<dbReference type="InterPro" id="IPR000620">
    <property type="entry name" value="EamA_dom"/>
</dbReference>
<organism evidence="9 10">
    <name type="scientific">Pradoshia eiseniae</name>
    <dbReference type="NCBI Taxonomy" id="2064768"/>
    <lineage>
        <taxon>Bacteria</taxon>
        <taxon>Bacillati</taxon>
        <taxon>Bacillota</taxon>
        <taxon>Bacilli</taxon>
        <taxon>Bacillales</taxon>
        <taxon>Bacillaceae</taxon>
        <taxon>Pradoshia</taxon>
    </lineage>
</organism>
<evidence type="ECO:0000256" key="1">
    <source>
        <dbReference type="ARBA" id="ARBA00004651"/>
    </source>
</evidence>
<dbReference type="OrthoDB" id="9804865at2"/>
<name>A0A2S7MZ15_9BACI</name>
<gene>
    <name evidence="9" type="ORF">CYL18_12100</name>
</gene>
<feature type="transmembrane region" description="Helical" evidence="7">
    <location>
        <begin position="149"/>
        <end position="169"/>
    </location>
</feature>
<dbReference type="PANTHER" id="PTHR42920:SF5">
    <property type="entry name" value="EAMA DOMAIN-CONTAINING PROTEIN"/>
    <property type="match status" value="1"/>
</dbReference>
<dbReference type="Pfam" id="PF00892">
    <property type="entry name" value="EamA"/>
    <property type="match status" value="2"/>
</dbReference>
<feature type="transmembrane region" description="Helical" evidence="7">
    <location>
        <begin position="181"/>
        <end position="201"/>
    </location>
</feature>
<feature type="transmembrane region" description="Helical" evidence="7">
    <location>
        <begin position="100"/>
        <end position="120"/>
    </location>
</feature>
<feature type="transmembrane region" description="Helical" evidence="7">
    <location>
        <begin position="127"/>
        <end position="143"/>
    </location>
</feature>